<accession>A0AAN6Q2K4</accession>
<evidence type="ECO:0000256" key="1">
    <source>
        <dbReference type="SAM" id="MobiDB-lite"/>
    </source>
</evidence>
<sequence length="132" mass="14467">MPCPLTGTFLVGFWLAIWTVGGKLTIDDMPGTVSDDSKVTTCRTRPPMFVCGTDRRTEEGMGDGRVSGSSQHTTFAKRPDAWSGPQPAHGRRRSCFQREWRPESFGHGSIRTKLELKPGLGKAAGRDEDTGQ</sequence>
<reference evidence="3" key="1">
    <citation type="journal article" date="2023" name="Mol. Phylogenet. Evol.">
        <title>Genome-scale phylogeny and comparative genomics of the fungal order Sordariales.</title>
        <authorList>
            <person name="Hensen N."/>
            <person name="Bonometti L."/>
            <person name="Westerberg I."/>
            <person name="Brannstrom I.O."/>
            <person name="Guillou S."/>
            <person name="Cros-Aarteil S."/>
            <person name="Calhoun S."/>
            <person name="Haridas S."/>
            <person name="Kuo A."/>
            <person name="Mondo S."/>
            <person name="Pangilinan J."/>
            <person name="Riley R."/>
            <person name="LaButti K."/>
            <person name="Andreopoulos B."/>
            <person name="Lipzen A."/>
            <person name="Chen C."/>
            <person name="Yan M."/>
            <person name="Daum C."/>
            <person name="Ng V."/>
            <person name="Clum A."/>
            <person name="Steindorff A."/>
            <person name="Ohm R.A."/>
            <person name="Martin F."/>
            <person name="Silar P."/>
            <person name="Natvig D.O."/>
            <person name="Lalanne C."/>
            <person name="Gautier V."/>
            <person name="Ament-Velasquez S.L."/>
            <person name="Kruys A."/>
            <person name="Hutchinson M.I."/>
            <person name="Powell A.J."/>
            <person name="Barry K."/>
            <person name="Miller A.N."/>
            <person name="Grigoriev I.V."/>
            <person name="Debuchy R."/>
            <person name="Gladieux P."/>
            <person name="Hiltunen Thoren M."/>
            <person name="Johannesson H."/>
        </authorList>
    </citation>
    <scope>NUCLEOTIDE SEQUENCE</scope>
    <source>
        <strain evidence="3">CBS 757.83</strain>
    </source>
</reference>
<comment type="caution">
    <text evidence="3">The sequence shown here is derived from an EMBL/GenBank/DDBJ whole genome shotgun (WGS) entry which is preliminary data.</text>
</comment>
<name>A0AAN6Q2K4_9PEZI</name>
<evidence type="ECO:0000313" key="4">
    <source>
        <dbReference type="Proteomes" id="UP001305647"/>
    </source>
</evidence>
<protein>
    <recommendedName>
        <fullName evidence="5">Secreted protein</fullName>
    </recommendedName>
</protein>
<evidence type="ECO:0000313" key="3">
    <source>
        <dbReference type="EMBL" id="KAK4099802.1"/>
    </source>
</evidence>
<keyword evidence="2" id="KW-0732">Signal</keyword>
<evidence type="ECO:0000256" key="2">
    <source>
        <dbReference type="SAM" id="SignalP"/>
    </source>
</evidence>
<feature type="chain" id="PRO_5042817229" description="Secreted protein" evidence="2">
    <location>
        <begin position="23"/>
        <end position="132"/>
    </location>
</feature>
<reference evidence="3" key="2">
    <citation type="submission" date="2023-05" db="EMBL/GenBank/DDBJ databases">
        <authorList>
            <consortium name="Lawrence Berkeley National Laboratory"/>
            <person name="Steindorff A."/>
            <person name="Hensen N."/>
            <person name="Bonometti L."/>
            <person name="Westerberg I."/>
            <person name="Brannstrom I.O."/>
            <person name="Guillou S."/>
            <person name="Cros-Aarteil S."/>
            <person name="Calhoun S."/>
            <person name="Haridas S."/>
            <person name="Kuo A."/>
            <person name="Mondo S."/>
            <person name="Pangilinan J."/>
            <person name="Riley R."/>
            <person name="Labutti K."/>
            <person name="Andreopoulos B."/>
            <person name="Lipzen A."/>
            <person name="Chen C."/>
            <person name="Yanf M."/>
            <person name="Daum C."/>
            <person name="Ng V."/>
            <person name="Clum A."/>
            <person name="Ohm R."/>
            <person name="Martin F."/>
            <person name="Silar P."/>
            <person name="Natvig D."/>
            <person name="Lalanne C."/>
            <person name="Gautier V."/>
            <person name="Ament-Velasquez S.L."/>
            <person name="Kruys A."/>
            <person name="Hutchinson M.I."/>
            <person name="Powell A.J."/>
            <person name="Barry K."/>
            <person name="Miller A.N."/>
            <person name="Grigoriev I.V."/>
            <person name="Debuchy R."/>
            <person name="Gladieux P."/>
            <person name="Thoren M.H."/>
            <person name="Johannesson H."/>
        </authorList>
    </citation>
    <scope>NUCLEOTIDE SEQUENCE</scope>
    <source>
        <strain evidence="3">CBS 757.83</strain>
    </source>
</reference>
<gene>
    <name evidence="3" type="ORF">N658DRAFT_154937</name>
</gene>
<organism evidence="3 4">
    <name type="scientific">Parathielavia hyrcaniae</name>
    <dbReference type="NCBI Taxonomy" id="113614"/>
    <lineage>
        <taxon>Eukaryota</taxon>
        <taxon>Fungi</taxon>
        <taxon>Dikarya</taxon>
        <taxon>Ascomycota</taxon>
        <taxon>Pezizomycotina</taxon>
        <taxon>Sordariomycetes</taxon>
        <taxon>Sordariomycetidae</taxon>
        <taxon>Sordariales</taxon>
        <taxon>Chaetomiaceae</taxon>
        <taxon>Parathielavia</taxon>
    </lineage>
</organism>
<feature type="region of interest" description="Disordered" evidence="1">
    <location>
        <begin position="50"/>
        <end position="132"/>
    </location>
</feature>
<proteinExistence type="predicted"/>
<feature type="signal peptide" evidence="2">
    <location>
        <begin position="1"/>
        <end position="22"/>
    </location>
</feature>
<dbReference type="EMBL" id="MU863646">
    <property type="protein sequence ID" value="KAK4099802.1"/>
    <property type="molecule type" value="Genomic_DNA"/>
</dbReference>
<dbReference type="AlphaFoldDB" id="A0AAN6Q2K4"/>
<keyword evidence="4" id="KW-1185">Reference proteome</keyword>
<dbReference type="Proteomes" id="UP001305647">
    <property type="component" value="Unassembled WGS sequence"/>
</dbReference>
<evidence type="ECO:0008006" key="5">
    <source>
        <dbReference type="Google" id="ProtNLM"/>
    </source>
</evidence>